<proteinExistence type="predicted"/>
<evidence type="ECO:0000256" key="5">
    <source>
        <dbReference type="SAM" id="Phobius"/>
    </source>
</evidence>
<accession>A0A9P4IKG3</accession>
<dbReference type="Gene3D" id="1.20.1720.10">
    <property type="entry name" value="Multidrug resistance protein D"/>
    <property type="match status" value="1"/>
</dbReference>
<evidence type="ECO:0000256" key="3">
    <source>
        <dbReference type="ARBA" id="ARBA00022989"/>
    </source>
</evidence>
<feature type="transmembrane region" description="Helical" evidence="5">
    <location>
        <begin position="267"/>
        <end position="290"/>
    </location>
</feature>
<evidence type="ECO:0000256" key="4">
    <source>
        <dbReference type="ARBA" id="ARBA00023136"/>
    </source>
</evidence>
<keyword evidence="8" id="KW-1185">Reference proteome</keyword>
<dbReference type="InterPro" id="IPR011701">
    <property type="entry name" value="MFS"/>
</dbReference>
<feature type="domain" description="Major facilitator superfamily (MFS) profile" evidence="6">
    <location>
        <begin position="1"/>
        <end position="495"/>
    </location>
</feature>
<feature type="transmembrane region" description="Helical" evidence="5">
    <location>
        <begin position="360"/>
        <end position="385"/>
    </location>
</feature>
<comment type="caution">
    <text evidence="7">The sequence shown here is derived from an EMBL/GenBank/DDBJ whole genome shotgun (WGS) entry which is preliminary data.</text>
</comment>
<dbReference type="InterPro" id="IPR020846">
    <property type="entry name" value="MFS_dom"/>
</dbReference>
<evidence type="ECO:0000313" key="7">
    <source>
        <dbReference type="EMBL" id="KAF2103205.1"/>
    </source>
</evidence>
<dbReference type="Gene3D" id="1.20.1250.20">
    <property type="entry name" value="MFS general substrate transporter like domains"/>
    <property type="match status" value="1"/>
</dbReference>
<feature type="transmembrane region" description="Helical" evidence="5">
    <location>
        <begin position="157"/>
        <end position="177"/>
    </location>
</feature>
<dbReference type="GO" id="GO:0000329">
    <property type="term" value="C:fungal-type vacuole membrane"/>
    <property type="evidence" value="ECO:0007669"/>
    <property type="project" value="TreeGrafter"/>
</dbReference>
<feature type="transmembrane region" description="Helical" evidence="5">
    <location>
        <begin position="468"/>
        <end position="487"/>
    </location>
</feature>
<evidence type="ECO:0000259" key="6">
    <source>
        <dbReference type="PROSITE" id="PS50850"/>
    </source>
</evidence>
<dbReference type="PANTHER" id="PTHR23501:SF67">
    <property type="entry name" value="MFS MULTIDRUG EFFLUX TRANSPORTER (EUROFUNG)"/>
    <property type="match status" value="1"/>
</dbReference>
<evidence type="ECO:0000313" key="8">
    <source>
        <dbReference type="Proteomes" id="UP000799772"/>
    </source>
</evidence>
<dbReference type="AlphaFoldDB" id="A0A9P4IKG3"/>
<keyword evidence="2 5" id="KW-0812">Transmembrane</keyword>
<dbReference type="FunFam" id="1.20.1720.10:FF:000024">
    <property type="entry name" value="MFS multidrug transporter, putative"/>
    <property type="match status" value="1"/>
</dbReference>
<dbReference type="SUPFAM" id="SSF103473">
    <property type="entry name" value="MFS general substrate transporter"/>
    <property type="match status" value="2"/>
</dbReference>
<reference evidence="7" key="1">
    <citation type="journal article" date="2020" name="Stud. Mycol.">
        <title>101 Dothideomycetes genomes: a test case for predicting lifestyles and emergence of pathogens.</title>
        <authorList>
            <person name="Haridas S."/>
            <person name="Albert R."/>
            <person name="Binder M."/>
            <person name="Bloem J."/>
            <person name="Labutti K."/>
            <person name="Salamov A."/>
            <person name="Andreopoulos B."/>
            <person name="Baker S."/>
            <person name="Barry K."/>
            <person name="Bills G."/>
            <person name="Bluhm B."/>
            <person name="Cannon C."/>
            <person name="Castanera R."/>
            <person name="Culley D."/>
            <person name="Daum C."/>
            <person name="Ezra D."/>
            <person name="Gonzalez J."/>
            <person name="Henrissat B."/>
            <person name="Kuo A."/>
            <person name="Liang C."/>
            <person name="Lipzen A."/>
            <person name="Lutzoni F."/>
            <person name="Magnuson J."/>
            <person name="Mondo S."/>
            <person name="Nolan M."/>
            <person name="Ohm R."/>
            <person name="Pangilinan J."/>
            <person name="Park H.-J."/>
            <person name="Ramirez L."/>
            <person name="Alfaro M."/>
            <person name="Sun H."/>
            <person name="Tritt A."/>
            <person name="Yoshinaga Y."/>
            <person name="Zwiers L.-H."/>
            <person name="Turgeon B."/>
            <person name="Goodwin S."/>
            <person name="Spatafora J."/>
            <person name="Crous P."/>
            <person name="Grigoriev I."/>
        </authorList>
    </citation>
    <scope>NUCLEOTIDE SEQUENCE</scope>
    <source>
        <strain evidence="7">CBS 133067</strain>
    </source>
</reference>
<comment type="subcellular location">
    <subcellularLocation>
        <location evidence="1">Membrane</location>
        <topology evidence="1">Multi-pass membrane protein</topology>
    </subcellularLocation>
</comment>
<feature type="transmembrane region" description="Helical" evidence="5">
    <location>
        <begin position="302"/>
        <end position="323"/>
    </location>
</feature>
<dbReference type="EMBL" id="ML978122">
    <property type="protein sequence ID" value="KAF2103205.1"/>
    <property type="molecule type" value="Genomic_DNA"/>
</dbReference>
<dbReference type="InterPro" id="IPR036259">
    <property type="entry name" value="MFS_trans_sf"/>
</dbReference>
<feature type="transmembrane region" description="Helical" evidence="5">
    <location>
        <begin position="335"/>
        <end position="354"/>
    </location>
</feature>
<keyword evidence="3 5" id="KW-1133">Transmembrane helix</keyword>
<keyword evidence="4 5" id="KW-0472">Membrane</keyword>
<evidence type="ECO:0000256" key="1">
    <source>
        <dbReference type="ARBA" id="ARBA00004141"/>
    </source>
</evidence>
<feature type="transmembrane region" description="Helical" evidence="5">
    <location>
        <begin position="90"/>
        <end position="111"/>
    </location>
</feature>
<dbReference type="GO" id="GO:0015174">
    <property type="term" value="F:basic amino acid transmembrane transporter activity"/>
    <property type="evidence" value="ECO:0007669"/>
    <property type="project" value="TreeGrafter"/>
</dbReference>
<sequence>MGGILFQYFVATFDSTLMASSHPVITSYFNASNAASWLSTAFLLTSTSFQPLFGRMSDTFGRRPLYIFSLAMFSLTTLWCALAQSIGSFIAARAVCGLGAGGVMAMGTIMINDLVPIEIRGTFQAYINIFFGLGSASGAAFGGVLCDLLGWRGAFAIQLPPIVILLVIAVFTTPSGLGPNLAKTSDKPVWRILRSFDWAGSFFLTAFVGSLILGLNLGGNIFPWSHPLVIIALCVSFLCALILIYVESKVDRPVMPLPLLFSSPRGNMVFSNFFAQMGFNTVIFNAPLYFQAVKLDTPTMSGFRLAPPTFALTIFGVSTGYYITYTGRLKGPQLFGALWMLLGSILLTSIWPGIPTWVVTLFIVPLSIGQGLTFPATTIGTLAVSTKEEQAVMTTTLSLWRSLGTVMGVAISSLIVQNVLYTSLEEHVTGPHKQQVIELVRKSVRAIGGLPPVHQQQVMAAYEDTIRWTFSSSLFYFAVVIILLAFIKLPRLGKH</sequence>
<organism evidence="7 8">
    <name type="scientific">Rhizodiscina lignyota</name>
    <dbReference type="NCBI Taxonomy" id="1504668"/>
    <lineage>
        <taxon>Eukaryota</taxon>
        <taxon>Fungi</taxon>
        <taxon>Dikarya</taxon>
        <taxon>Ascomycota</taxon>
        <taxon>Pezizomycotina</taxon>
        <taxon>Dothideomycetes</taxon>
        <taxon>Pleosporomycetidae</taxon>
        <taxon>Aulographales</taxon>
        <taxon>Rhizodiscinaceae</taxon>
        <taxon>Rhizodiscina</taxon>
    </lineage>
</organism>
<dbReference type="Pfam" id="PF07690">
    <property type="entry name" value="MFS_1"/>
    <property type="match status" value="1"/>
</dbReference>
<dbReference type="Proteomes" id="UP000799772">
    <property type="component" value="Unassembled WGS sequence"/>
</dbReference>
<protein>
    <submittedName>
        <fullName evidence="7">Transporter</fullName>
    </submittedName>
</protein>
<name>A0A9P4IKG3_9PEZI</name>
<dbReference type="OrthoDB" id="419537at2759"/>
<gene>
    <name evidence="7" type="ORF">NA57DRAFT_63842</name>
</gene>
<feature type="transmembrane region" description="Helical" evidence="5">
    <location>
        <begin position="198"/>
        <end position="218"/>
    </location>
</feature>
<evidence type="ECO:0000256" key="2">
    <source>
        <dbReference type="ARBA" id="ARBA00022692"/>
    </source>
</evidence>
<feature type="transmembrane region" description="Helical" evidence="5">
    <location>
        <begin position="123"/>
        <end position="145"/>
    </location>
</feature>
<feature type="transmembrane region" description="Helical" evidence="5">
    <location>
        <begin position="397"/>
        <end position="416"/>
    </location>
</feature>
<dbReference type="PROSITE" id="PS50850">
    <property type="entry name" value="MFS"/>
    <property type="match status" value="1"/>
</dbReference>
<feature type="transmembrane region" description="Helical" evidence="5">
    <location>
        <begin position="65"/>
        <end position="84"/>
    </location>
</feature>
<dbReference type="PANTHER" id="PTHR23501">
    <property type="entry name" value="MAJOR FACILITATOR SUPERFAMILY"/>
    <property type="match status" value="1"/>
</dbReference>
<feature type="transmembrane region" description="Helical" evidence="5">
    <location>
        <begin position="224"/>
        <end position="246"/>
    </location>
</feature>